<dbReference type="GO" id="GO:0008270">
    <property type="term" value="F:zinc ion binding"/>
    <property type="evidence" value="ECO:0007669"/>
    <property type="project" value="InterPro"/>
</dbReference>
<dbReference type="AlphaFoldDB" id="A0A1D1ZYK4"/>
<dbReference type="InterPro" id="IPR002125">
    <property type="entry name" value="CMP_dCMP_dom"/>
</dbReference>
<accession>A0A1D1ZYK4</accession>
<dbReference type="GO" id="GO:0009231">
    <property type="term" value="P:riboflavin biosynthetic process"/>
    <property type="evidence" value="ECO:0007669"/>
    <property type="project" value="UniProtKB-UniPathway"/>
</dbReference>
<evidence type="ECO:0000256" key="6">
    <source>
        <dbReference type="ARBA" id="ARBA00022833"/>
    </source>
</evidence>
<keyword evidence="4" id="KW-0479">Metal-binding</keyword>
<comment type="pathway">
    <text evidence="2">Cofactor biosynthesis; riboflavin biosynthesis; 5-amino-6-(D-ribitylamino)uracil from GTP: step 2/4.</text>
</comment>
<gene>
    <name evidence="11" type="ORF">g.100688</name>
</gene>
<dbReference type="Pfam" id="PF00383">
    <property type="entry name" value="dCMP_cyt_deam_1"/>
    <property type="match status" value="1"/>
</dbReference>
<keyword evidence="5" id="KW-0378">Hydrolase</keyword>
<evidence type="ECO:0000256" key="3">
    <source>
        <dbReference type="ARBA" id="ARBA00012766"/>
    </source>
</evidence>
<dbReference type="FunFam" id="3.40.140.10:FF:000025">
    <property type="entry name" value="Riboflavin biosynthesis protein RibD"/>
    <property type="match status" value="1"/>
</dbReference>
<evidence type="ECO:0000256" key="1">
    <source>
        <dbReference type="ARBA" id="ARBA00001947"/>
    </source>
</evidence>
<dbReference type="Gene3D" id="3.40.140.10">
    <property type="entry name" value="Cytidine Deaminase, domain 2"/>
    <property type="match status" value="1"/>
</dbReference>
<evidence type="ECO:0000313" key="11">
    <source>
        <dbReference type="EMBL" id="JAT72016.1"/>
    </source>
</evidence>
<dbReference type="EMBL" id="GDKF01006606">
    <property type="protein sequence ID" value="JAT72016.1"/>
    <property type="molecule type" value="Transcribed_RNA"/>
</dbReference>
<dbReference type="InterPro" id="IPR016192">
    <property type="entry name" value="APOBEC/CMP_deaminase_Zn-bd"/>
</dbReference>
<dbReference type="EC" id="3.5.4.26" evidence="3"/>
<dbReference type="InterPro" id="IPR004794">
    <property type="entry name" value="Eubact_RibD"/>
</dbReference>
<dbReference type="PANTHER" id="PTHR11079">
    <property type="entry name" value="CYTOSINE DEAMINASE FAMILY MEMBER"/>
    <property type="match status" value="1"/>
</dbReference>
<evidence type="ECO:0000256" key="2">
    <source>
        <dbReference type="ARBA" id="ARBA00004882"/>
    </source>
</evidence>
<dbReference type="GO" id="GO:0008835">
    <property type="term" value="F:diaminohydroxyphosphoribosylaminopyrimidine deaminase activity"/>
    <property type="evidence" value="ECO:0007669"/>
    <property type="project" value="UniProtKB-EC"/>
</dbReference>
<dbReference type="PANTHER" id="PTHR11079:SF162">
    <property type="entry name" value="RIBOFLAVIN BIOSYNTHESIS PROTEIN PYRD, CHLOROPLASTIC"/>
    <property type="match status" value="1"/>
</dbReference>
<dbReference type="SUPFAM" id="SSF53927">
    <property type="entry name" value="Cytidine deaminase-like"/>
    <property type="match status" value="1"/>
</dbReference>
<feature type="domain" description="CMP/dCMP-type deaminase" evidence="10">
    <location>
        <begin position="58"/>
        <end position="184"/>
    </location>
</feature>
<evidence type="ECO:0000256" key="9">
    <source>
        <dbReference type="SAM" id="MobiDB-lite"/>
    </source>
</evidence>
<comment type="cofactor">
    <cofactor evidence="1">
        <name>Zn(2+)</name>
        <dbReference type="ChEBI" id="CHEBI:29105"/>
    </cofactor>
</comment>
<dbReference type="NCBIfam" id="TIGR00326">
    <property type="entry name" value="eubact_ribD"/>
    <property type="match status" value="1"/>
</dbReference>
<evidence type="ECO:0000256" key="5">
    <source>
        <dbReference type="ARBA" id="ARBA00022801"/>
    </source>
</evidence>
<name>A0A1D1ZYK4_AUXPR</name>
<evidence type="ECO:0000259" key="10">
    <source>
        <dbReference type="PROSITE" id="PS51747"/>
    </source>
</evidence>
<dbReference type="PROSITE" id="PS51747">
    <property type="entry name" value="CYT_DCMP_DEAMINASES_2"/>
    <property type="match status" value="1"/>
</dbReference>
<dbReference type="InterPro" id="IPR016193">
    <property type="entry name" value="Cytidine_deaminase-like"/>
</dbReference>
<dbReference type="UniPathway" id="UPA00275">
    <property type="reaction ID" value="UER00401"/>
</dbReference>
<evidence type="ECO:0000256" key="4">
    <source>
        <dbReference type="ARBA" id="ARBA00022723"/>
    </source>
</evidence>
<dbReference type="PROSITE" id="PS00903">
    <property type="entry name" value="CYT_DCMP_DEAMINASES_1"/>
    <property type="match status" value="1"/>
</dbReference>
<evidence type="ECO:0000256" key="8">
    <source>
        <dbReference type="ARBA" id="ARBA00070721"/>
    </source>
</evidence>
<keyword evidence="6" id="KW-0862">Zinc</keyword>
<feature type="region of interest" description="Disordered" evidence="9">
    <location>
        <begin position="27"/>
        <end position="53"/>
    </location>
</feature>
<organism evidence="11">
    <name type="scientific">Auxenochlorella protothecoides</name>
    <name type="common">Green microalga</name>
    <name type="synonym">Chlorella protothecoides</name>
    <dbReference type="NCBI Taxonomy" id="3075"/>
    <lineage>
        <taxon>Eukaryota</taxon>
        <taxon>Viridiplantae</taxon>
        <taxon>Chlorophyta</taxon>
        <taxon>core chlorophytes</taxon>
        <taxon>Trebouxiophyceae</taxon>
        <taxon>Chlorellales</taxon>
        <taxon>Chlorellaceae</taxon>
        <taxon>Auxenochlorella</taxon>
    </lineage>
</organism>
<protein>
    <recommendedName>
        <fullName evidence="8">Riboflavin biosynthesis protein PYRD, chloroplastic</fullName>
        <ecNumber evidence="3">3.5.4.26</ecNumber>
    </recommendedName>
</protein>
<sequence length="211" mass="21408">MPAFLVSGSAWGLQSSCALPAHTVPRPRPFSVSDDPHRGKRQHIIPRALNDAGSGVTSADREYMRLALDLASRGVGQTHPNPAVGCVLVRDSPAGPAVVGRGFHPRAGAPHAEVYALRGAGTRAAGATAYVTLEPCSHHGRTPPCAEALLAAGVKRVVVGVGDSNPLVGGAGVAALLAAGVQVAVGCEEAACTRINADFFARMEAARGGAT</sequence>
<evidence type="ECO:0000256" key="7">
    <source>
        <dbReference type="ARBA" id="ARBA00058389"/>
    </source>
</evidence>
<reference evidence="11" key="1">
    <citation type="submission" date="2015-08" db="EMBL/GenBank/DDBJ databases">
        <authorList>
            <person name="Babu N.S."/>
            <person name="Beckwith C.J."/>
            <person name="Beseler K.G."/>
            <person name="Brison A."/>
            <person name="Carone J.V."/>
            <person name="Caskin T.P."/>
            <person name="Diamond M."/>
            <person name="Durham M.E."/>
            <person name="Foxe J.M."/>
            <person name="Go M."/>
            <person name="Henderson B.A."/>
            <person name="Jones I.B."/>
            <person name="McGettigan J.A."/>
            <person name="Micheletti S.J."/>
            <person name="Nasrallah M.E."/>
            <person name="Ortiz D."/>
            <person name="Piller C.R."/>
            <person name="Privatt S.R."/>
            <person name="Schneider S.L."/>
            <person name="Sharp S."/>
            <person name="Smith T.C."/>
            <person name="Stanton J.D."/>
            <person name="Ullery H.E."/>
            <person name="Wilson R.J."/>
            <person name="Serrano M.G."/>
            <person name="Buck G."/>
            <person name="Lee V."/>
            <person name="Wang Y."/>
            <person name="Carvalho R."/>
            <person name="Voegtly L."/>
            <person name="Shi R."/>
            <person name="Duckworth R."/>
            <person name="Johnson A."/>
            <person name="Loviza R."/>
            <person name="Walstead R."/>
            <person name="Shah Z."/>
            <person name="Kiflezghi M."/>
            <person name="Wade K."/>
            <person name="Ball S.L."/>
            <person name="Bradley K.W."/>
            <person name="Asai D.J."/>
            <person name="Bowman C.A."/>
            <person name="Russell D.A."/>
            <person name="Pope W.H."/>
            <person name="Jacobs-Sera D."/>
            <person name="Hendrix R.W."/>
            <person name="Hatfull G.F."/>
        </authorList>
    </citation>
    <scope>NUCLEOTIDE SEQUENCE</scope>
</reference>
<comment type="function">
    <text evidence="7">Monofunctional pyrimidine deaminase involved in the riboflavin biosynthesis pathway. Also has a reductase domain that lacks catalytically essential substrate-binding residues.</text>
</comment>
<proteinExistence type="predicted"/>